<keyword evidence="4" id="KW-1185">Reference proteome</keyword>
<dbReference type="Gene3D" id="3.40.50.720">
    <property type="entry name" value="NAD(P)-binding Rossmann-like Domain"/>
    <property type="match status" value="1"/>
</dbReference>
<dbReference type="InterPro" id="IPR050608">
    <property type="entry name" value="NmrA-type/Isoflavone_red_sf"/>
</dbReference>
<accession>A0AAP0LNY4</accession>
<evidence type="ECO:0000259" key="2">
    <source>
        <dbReference type="Pfam" id="PF05368"/>
    </source>
</evidence>
<dbReference type="AlphaFoldDB" id="A0AAP0LNY4"/>
<dbReference type="PANTHER" id="PTHR43349:SF35">
    <property type="entry name" value="PHENYLCOUMARAN BENZYLIC ETHER REDUCTASE 1"/>
    <property type="match status" value="1"/>
</dbReference>
<proteinExistence type="inferred from homology"/>
<protein>
    <recommendedName>
        <fullName evidence="2">NmrA-like domain-containing protein</fullName>
    </recommendedName>
</protein>
<sequence>MSGPFNKTEVNTQTENILFWVVGGGGCGLLEMAGKSKVLVIGAIGRIGYHFTRRSIEYGHPKFALIRDLASSDPIRQQKIEVFYSGVFDYWGLLEDEKSLLEAVKQVDVVICSIPIDKLLIRRISLELSKKPVA</sequence>
<dbReference type="PROSITE" id="PS51257">
    <property type="entry name" value="PROKAR_LIPOPROTEIN"/>
    <property type="match status" value="1"/>
</dbReference>
<organism evidence="3 4">
    <name type="scientific">Citrus x changshan-huyou</name>
    <dbReference type="NCBI Taxonomy" id="2935761"/>
    <lineage>
        <taxon>Eukaryota</taxon>
        <taxon>Viridiplantae</taxon>
        <taxon>Streptophyta</taxon>
        <taxon>Embryophyta</taxon>
        <taxon>Tracheophyta</taxon>
        <taxon>Spermatophyta</taxon>
        <taxon>Magnoliopsida</taxon>
        <taxon>eudicotyledons</taxon>
        <taxon>Gunneridae</taxon>
        <taxon>Pentapetalae</taxon>
        <taxon>rosids</taxon>
        <taxon>malvids</taxon>
        <taxon>Sapindales</taxon>
        <taxon>Rutaceae</taxon>
        <taxon>Aurantioideae</taxon>
        <taxon>Citrus</taxon>
    </lineage>
</organism>
<reference evidence="3 4" key="1">
    <citation type="submission" date="2024-05" db="EMBL/GenBank/DDBJ databases">
        <title>Haplotype-resolved chromosome-level genome assembly of Huyou (Citrus changshanensis).</title>
        <authorList>
            <person name="Miao C."/>
            <person name="Chen W."/>
            <person name="Wu Y."/>
            <person name="Wang L."/>
            <person name="Zhao S."/>
            <person name="Grierson D."/>
            <person name="Xu C."/>
            <person name="Chen K."/>
        </authorList>
    </citation>
    <scope>NUCLEOTIDE SEQUENCE [LARGE SCALE GENOMIC DNA]</scope>
    <source>
        <strain evidence="3">01-14</strain>
        <tissue evidence="3">Leaf</tissue>
    </source>
</reference>
<gene>
    <name evidence="3" type="ORF">WN944_029074</name>
</gene>
<dbReference type="InterPro" id="IPR008030">
    <property type="entry name" value="NmrA-like"/>
</dbReference>
<feature type="domain" description="NmrA-like" evidence="2">
    <location>
        <begin position="35"/>
        <end position="115"/>
    </location>
</feature>
<dbReference type="Proteomes" id="UP001428341">
    <property type="component" value="Unassembled WGS sequence"/>
</dbReference>
<evidence type="ECO:0000256" key="1">
    <source>
        <dbReference type="ARBA" id="ARBA00005725"/>
    </source>
</evidence>
<evidence type="ECO:0000313" key="4">
    <source>
        <dbReference type="Proteomes" id="UP001428341"/>
    </source>
</evidence>
<dbReference type="EMBL" id="JBCGBO010000025">
    <property type="protein sequence ID" value="KAK9177055.1"/>
    <property type="molecule type" value="Genomic_DNA"/>
</dbReference>
<dbReference type="InterPro" id="IPR036291">
    <property type="entry name" value="NAD(P)-bd_dom_sf"/>
</dbReference>
<dbReference type="SUPFAM" id="SSF51735">
    <property type="entry name" value="NAD(P)-binding Rossmann-fold domains"/>
    <property type="match status" value="1"/>
</dbReference>
<comment type="caution">
    <text evidence="3">The sequence shown here is derived from an EMBL/GenBank/DDBJ whole genome shotgun (WGS) entry which is preliminary data.</text>
</comment>
<evidence type="ECO:0000313" key="3">
    <source>
        <dbReference type="EMBL" id="KAK9177055.1"/>
    </source>
</evidence>
<dbReference type="Pfam" id="PF05368">
    <property type="entry name" value="NmrA"/>
    <property type="match status" value="1"/>
</dbReference>
<comment type="similarity">
    <text evidence="1">Belongs to the NmrA-type oxidoreductase family. Isoflavone reductase subfamily.</text>
</comment>
<name>A0AAP0LNY4_9ROSI</name>
<dbReference type="PANTHER" id="PTHR43349">
    <property type="entry name" value="PINORESINOL REDUCTASE-RELATED"/>
    <property type="match status" value="1"/>
</dbReference>